<dbReference type="PATRIC" id="fig|942150.3.peg.1795"/>
<accession>A0A0R2MKL4</accession>
<feature type="domain" description="Peptidase S74" evidence="1">
    <location>
        <begin position="782"/>
        <end position="875"/>
    </location>
</feature>
<gene>
    <name evidence="2" type="ORF">IV64_GL001730</name>
</gene>
<keyword evidence="3" id="KW-1185">Reference proteome</keyword>
<dbReference type="EMBL" id="JQCL01000019">
    <property type="protein sequence ID" value="KRO14246.1"/>
    <property type="molecule type" value="Genomic_DNA"/>
</dbReference>
<dbReference type="PROSITE" id="PS51688">
    <property type="entry name" value="ICA"/>
    <property type="match status" value="1"/>
</dbReference>
<evidence type="ECO:0000313" key="2">
    <source>
        <dbReference type="EMBL" id="KRO14246.1"/>
    </source>
</evidence>
<evidence type="ECO:0000259" key="1">
    <source>
        <dbReference type="PROSITE" id="PS51688"/>
    </source>
</evidence>
<organism evidence="2 3">
    <name type="scientific">Lactiplantibacillus xiangfangensis</name>
    <dbReference type="NCBI Taxonomy" id="942150"/>
    <lineage>
        <taxon>Bacteria</taxon>
        <taxon>Bacillati</taxon>
        <taxon>Bacillota</taxon>
        <taxon>Bacilli</taxon>
        <taxon>Lactobacillales</taxon>
        <taxon>Lactobacillaceae</taxon>
        <taxon>Lactiplantibacillus</taxon>
    </lineage>
</organism>
<comment type="caution">
    <text evidence="2">The sequence shown here is derived from an EMBL/GenBank/DDBJ whole genome shotgun (WGS) entry which is preliminary data.</text>
</comment>
<dbReference type="OrthoDB" id="2313841at2"/>
<dbReference type="Proteomes" id="UP000051783">
    <property type="component" value="Unassembled WGS sequence"/>
</dbReference>
<dbReference type="STRING" id="942150.IV64_GL001730"/>
<protein>
    <submittedName>
        <fullName evidence="2">Tail fiber</fullName>
    </submittedName>
</protein>
<name>A0A0R2MKL4_9LACO</name>
<reference evidence="2 3" key="1">
    <citation type="journal article" date="2015" name="Genome Announc.">
        <title>Expanding the biotechnology potential of lactobacilli through comparative genomics of 213 strains and associated genera.</title>
        <authorList>
            <person name="Sun Z."/>
            <person name="Harris H.M."/>
            <person name="McCann A."/>
            <person name="Guo C."/>
            <person name="Argimon S."/>
            <person name="Zhang W."/>
            <person name="Yang X."/>
            <person name="Jeffery I.B."/>
            <person name="Cooney J.C."/>
            <person name="Kagawa T.F."/>
            <person name="Liu W."/>
            <person name="Song Y."/>
            <person name="Salvetti E."/>
            <person name="Wrobel A."/>
            <person name="Rasinkangas P."/>
            <person name="Parkhill J."/>
            <person name="Rea M.C."/>
            <person name="O'Sullivan O."/>
            <person name="Ritari J."/>
            <person name="Douillard F.P."/>
            <person name="Paul Ross R."/>
            <person name="Yang R."/>
            <person name="Briner A.E."/>
            <person name="Felis G.E."/>
            <person name="de Vos W.M."/>
            <person name="Barrangou R."/>
            <person name="Klaenhammer T.R."/>
            <person name="Caufield P.W."/>
            <person name="Cui Y."/>
            <person name="Zhang H."/>
            <person name="O'Toole P.W."/>
        </authorList>
    </citation>
    <scope>NUCLEOTIDE SEQUENCE [LARGE SCALE GENOMIC DNA]</scope>
    <source>
        <strain evidence="2 3">LMG 26013</strain>
    </source>
</reference>
<dbReference type="RefSeq" id="WP_057705563.1">
    <property type="nucleotide sequence ID" value="NZ_JQCL01000019.1"/>
</dbReference>
<evidence type="ECO:0000313" key="3">
    <source>
        <dbReference type="Proteomes" id="UP000051783"/>
    </source>
</evidence>
<dbReference type="AlphaFoldDB" id="A0A0R2MKL4"/>
<dbReference type="InterPro" id="IPR030392">
    <property type="entry name" value="S74_ICA"/>
</dbReference>
<sequence>MTESNPVQVTLSDDGIRINAVTDQAKSTDQDVKNLYDPNMMSVIEKQGTTARFAGETSRYNVLLARAKDAGIDTKELESSYATLNTFMGTVIGTGDKASDIDRDKYAEALANFNNKMALIQDALQSSFDKDIANAKSDVAVASQVASNAEIVASQAVVKGNQASAAATTAIQAGKDASNAYDKLKISNRNLALMTGPGFVDTNNSTDIFLDQDVLTLSDPVWVSFDWSTEKAGAWRLNQVQYLSAGTPLWHDIFVDSNNGETDISVTNQLSGHYSGLIYWYPIQNNTTSVRLHVNQHVSVGKVTIKNFILSNSSKEVMYTPAETVLSNAVIGNAQIKDASINTAKISELSANKLSAGTIDANLINVKNLNASNITAGKIGASHLDVGSLSALSANMGTVTAGTIKGVDIVANTFSTANGTFTVDDKGNVTATSLSLIGNKNFVYNSELMANGAGWNITNGGYVTTTSAHNGTPGIGINSTAGAGVWNVFGESKKVPFTNSNSHKYSASAWFIDWGSQAGAAYQFTLAFNDSNGNRLPGFGGYRYYATGRFHDWQLFTINGVTPPAGSATVSVQYWLSNGQGHAAFSQPMLTQSDRYQGYTSDTGNILSAGQVILDNNGTLTTTYDGVDQDSNNHYHAWKLNTGTLKIGSGYIVANSNGSRTIDGATQNVGNVQSTLAASYIKFTSATGGRTYMDADLISLSTGSLNDLVVINSNGIHIADQGIEIKGGVNASTTWGQFNQIRIGQSAHTINSVDGSLIGFQSGYGNTGNFVRVKAAGYDMPSLASLKKEVIPYDDKGSVVANTDLATYKYKAEGNTDGQHMGPILDDVNDKKAYYTRQEITAFDGSGIDTTRSLFYGWSAVKALQRENEQMQIRLRKLEITEETNNG</sequence>
<proteinExistence type="predicted"/>